<keyword evidence="4" id="KW-1185">Reference proteome</keyword>
<dbReference type="InterPro" id="IPR046477">
    <property type="entry name" value="DUF6798"/>
</dbReference>
<feature type="transmembrane region" description="Helical" evidence="1">
    <location>
        <begin position="224"/>
        <end position="247"/>
    </location>
</feature>
<dbReference type="EMBL" id="BSOW01000025">
    <property type="protein sequence ID" value="GLR89332.1"/>
    <property type="molecule type" value="Genomic_DNA"/>
</dbReference>
<keyword evidence="1" id="KW-0812">Transmembrane</keyword>
<reference evidence="4" key="1">
    <citation type="journal article" date="2019" name="Int. J. Syst. Evol. Microbiol.">
        <title>The Global Catalogue of Microorganisms (GCM) 10K type strain sequencing project: providing services to taxonomists for standard genome sequencing and annotation.</title>
        <authorList>
            <consortium name="The Broad Institute Genomics Platform"/>
            <consortium name="The Broad Institute Genome Sequencing Center for Infectious Disease"/>
            <person name="Wu L."/>
            <person name="Ma J."/>
        </authorList>
    </citation>
    <scope>NUCLEOTIDE SEQUENCE [LARGE SCALE GENOMIC DNA]</scope>
    <source>
        <strain evidence="4">NBRC 102520</strain>
    </source>
</reference>
<dbReference type="Pfam" id="PF20604">
    <property type="entry name" value="DUF6798"/>
    <property type="match status" value="1"/>
</dbReference>
<feature type="transmembrane region" description="Helical" evidence="1">
    <location>
        <begin position="277"/>
        <end position="299"/>
    </location>
</feature>
<name>A0ABQ6B4K1_9BRAD</name>
<evidence type="ECO:0000313" key="3">
    <source>
        <dbReference type="EMBL" id="GLR89332.1"/>
    </source>
</evidence>
<keyword evidence="1" id="KW-0472">Membrane</keyword>
<evidence type="ECO:0000259" key="2">
    <source>
        <dbReference type="Pfam" id="PF20604"/>
    </source>
</evidence>
<feature type="transmembrane region" description="Helical" evidence="1">
    <location>
        <begin position="196"/>
        <end position="215"/>
    </location>
</feature>
<feature type="transmembrane region" description="Helical" evidence="1">
    <location>
        <begin position="131"/>
        <end position="156"/>
    </location>
</feature>
<evidence type="ECO:0000256" key="1">
    <source>
        <dbReference type="SAM" id="Phobius"/>
    </source>
</evidence>
<feature type="domain" description="DUF6798" evidence="2">
    <location>
        <begin position="444"/>
        <end position="524"/>
    </location>
</feature>
<organism evidence="3 4">
    <name type="scientific">Bradyrhizobium iriomotense</name>
    <dbReference type="NCBI Taxonomy" id="441950"/>
    <lineage>
        <taxon>Bacteria</taxon>
        <taxon>Pseudomonadati</taxon>
        <taxon>Pseudomonadota</taxon>
        <taxon>Alphaproteobacteria</taxon>
        <taxon>Hyphomicrobiales</taxon>
        <taxon>Nitrobacteraceae</taxon>
        <taxon>Bradyrhizobium</taxon>
    </lineage>
</organism>
<sequence>MTETSLTMPVDRREGATSLPAPFVDTLTIAVAGSLLSILTSGYVFGVENNIFHLPIVAGLYNEPQYQDDAFIQSMRYFASGIWIVLADTQKYFGHTEQIFFALNFLSRLLSVLGFLCCASLLGITDRRDRIVFTLLICSMPLLFGYIPAGTGGLFINCFTHSEIANGTILLGVYFAARARFTAATVALGVTFFVNAFMAIWLAPLLALIAIGLLIKKETSLGTVCLRTAIGVVIIAPIMFPVLHAILSNPELGKSLGVDYAAYLHEYFAGHSLIDSISMSGILQMVAVTTLGAVALYWFGPTARELQIAYLGAIALYLIGVVVPSISTSPFILNIQLLRSSTIIYLLAGLAIAALATCWLRRDSSGLFLPGCAIVLSLYLGDAAFLIAISIILASTRFEAATSAAPPNRRKLGYAMLALAGGVMFPVCAWQYFIFNRSNSEATQEWADVANWARMSTPASATFIVPLTPNREAKPSPSIRDIALSRAGNFEFISHRRVWVDYKRGAAAMWTPSYYVVWHQRMTETAAANDHASRLAYAAGKGIGYVVEICDTLPPQDAGDVSFRTAHLCVSPVKRQAAGL</sequence>
<keyword evidence="1" id="KW-1133">Transmembrane helix</keyword>
<accession>A0ABQ6B4K1</accession>
<protein>
    <recommendedName>
        <fullName evidence="2">DUF6798 domain-containing protein</fullName>
    </recommendedName>
</protein>
<feature type="transmembrane region" description="Helical" evidence="1">
    <location>
        <begin position="21"/>
        <end position="45"/>
    </location>
</feature>
<feature type="transmembrane region" description="Helical" evidence="1">
    <location>
        <begin position="342"/>
        <end position="360"/>
    </location>
</feature>
<comment type="caution">
    <text evidence="3">The sequence shown here is derived from an EMBL/GenBank/DDBJ whole genome shotgun (WGS) entry which is preliminary data.</text>
</comment>
<feature type="transmembrane region" description="Helical" evidence="1">
    <location>
        <begin position="308"/>
        <end position="327"/>
    </location>
</feature>
<gene>
    <name evidence="3" type="ORF">GCM10007857_60450</name>
</gene>
<feature type="transmembrane region" description="Helical" evidence="1">
    <location>
        <begin position="367"/>
        <end position="394"/>
    </location>
</feature>
<feature type="transmembrane region" description="Helical" evidence="1">
    <location>
        <begin position="99"/>
        <end position="125"/>
    </location>
</feature>
<feature type="transmembrane region" description="Helical" evidence="1">
    <location>
        <begin position="414"/>
        <end position="435"/>
    </location>
</feature>
<evidence type="ECO:0000313" key="4">
    <source>
        <dbReference type="Proteomes" id="UP001156905"/>
    </source>
</evidence>
<proteinExistence type="predicted"/>
<dbReference type="RefSeq" id="WP_284271501.1">
    <property type="nucleotide sequence ID" value="NZ_BSOW01000025.1"/>
</dbReference>
<dbReference type="Proteomes" id="UP001156905">
    <property type="component" value="Unassembled WGS sequence"/>
</dbReference>